<evidence type="ECO:0000256" key="7">
    <source>
        <dbReference type="ARBA" id="ARBA00022519"/>
    </source>
</evidence>
<evidence type="ECO:0000256" key="16">
    <source>
        <dbReference type="ARBA" id="ARBA00051245"/>
    </source>
</evidence>
<evidence type="ECO:0000256" key="12">
    <source>
        <dbReference type="ARBA" id="ARBA00022840"/>
    </source>
</evidence>
<evidence type="ECO:0000256" key="11">
    <source>
        <dbReference type="ARBA" id="ARBA00022777"/>
    </source>
</evidence>
<dbReference type="SUPFAM" id="SSF52540">
    <property type="entry name" value="P-loop containing nucleoside triphosphate hydrolases"/>
    <property type="match status" value="1"/>
</dbReference>
<comment type="similarity">
    <text evidence="4">Belongs to the etk/wzc family.</text>
</comment>
<evidence type="ECO:0000259" key="19">
    <source>
        <dbReference type="Pfam" id="PF02706"/>
    </source>
</evidence>
<feature type="domain" description="AAA" evidence="20">
    <location>
        <begin position="279"/>
        <end position="408"/>
    </location>
</feature>
<keyword evidence="13 18" id="KW-1133">Transmembrane helix</keyword>
<dbReference type="GO" id="GO:0004713">
    <property type="term" value="F:protein tyrosine kinase activity"/>
    <property type="evidence" value="ECO:0007669"/>
    <property type="project" value="UniProtKB-KW"/>
</dbReference>
<keyword evidence="15" id="KW-0829">Tyrosine-protein kinase</keyword>
<dbReference type="PANTHER" id="PTHR32309:SF13">
    <property type="entry name" value="FERRIC ENTEROBACTIN TRANSPORT PROTEIN FEPE"/>
    <property type="match status" value="1"/>
</dbReference>
<dbReference type="Gene3D" id="3.40.50.300">
    <property type="entry name" value="P-loop containing nucleotide triphosphate hydrolases"/>
    <property type="match status" value="1"/>
</dbReference>
<comment type="catalytic activity">
    <reaction evidence="16">
        <text>L-tyrosyl-[protein] + ATP = O-phospho-L-tyrosyl-[protein] + ADP + H(+)</text>
        <dbReference type="Rhea" id="RHEA:10596"/>
        <dbReference type="Rhea" id="RHEA-COMP:10136"/>
        <dbReference type="Rhea" id="RHEA-COMP:20101"/>
        <dbReference type="ChEBI" id="CHEBI:15378"/>
        <dbReference type="ChEBI" id="CHEBI:30616"/>
        <dbReference type="ChEBI" id="CHEBI:46858"/>
        <dbReference type="ChEBI" id="CHEBI:61978"/>
        <dbReference type="ChEBI" id="CHEBI:456216"/>
        <dbReference type="EC" id="2.7.10.2"/>
    </reaction>
</comment>
<dbReference type="EMBL" id="CP029604">
    <property type="protein sequence ID" value="AWO83214.1"/>
    <property type="molecule type" value="Genomic_DNA"/>
</dbReference>
<evidence type="ECO:0000256" key="13">
    <source>
        <dbReference type="ARBA" id="ARBA00022989"/>
    </source>
</evidence>
<evidence type="ECO:0000256" key="5">
    <source>
        <dbReference type="ARBA" id="ARBA00011903"/>
    </source>
</evidence>
<dbReference type="CDD" id="cd05387">
    <property type="entry name" value="BY-kinase"/>
    <property type="match status" value="1"/>
</dbReference>
<evidence type="ECO:0000256" key="14">
    <source>
        <dbReference type="ARBA" id="ARBA00023136"/>
    </source>
</evidence>
<dbReference type="InterPro" id="IPR005702">
    <property type="entry name" value="Wzc-like_C"/>
</dbReference>
<evidence type="ECO:0000256" key="4">
    <source>
        <dbReference type="ARBA" id="ARBA00008883"/>
    </source>
</evidence>
<evidence type="ECO:0000256" key="17">
    <source>
        <dbReference type="SAM" id="MobiDB-lite"/>
    </source>
</evidence>
<evidence type="ECO:0000256" key="6">
    <source>
        <dbReference type="ARBA" id="ARBA00022475"/>
    </source>
</evidence>
<evidence type="ECO:0000313" key="22">
    <source>
        <dbReference type="Proteomes" id="UP000247118"/>
    </source>
</evidence>
<accession>A0AAD0NYR7</accession>
<sequence>MNQTEAVDTASTGDRLRVLLRVIRDGWWIIGLCVLIGGASAVGLSLTQTPLYRSSAVLYVTSGTEATVQNAYQGSLASQQRVASYVRLVDSEAVLSSALADSGLQMSVEDAREDVSAYTSVETVILTVSATNSDPVVASGLANRVAESLVEYVSVLETPSSGGDPLAKVTVVSPATTSDAPISPRTKRNLAIGLSVGLLLGLLIVLARHRLDTRLRSESDVTELLPNVSSLCTVPDDSALQDKVLLDFAPAGASPTGEAYRRLRVNLGFVSVDTPARRILVTSANPGEGKTTTAVNLAAAFAESGNRVVLVEADLRKPSASQRMRLTNSIGLTDYLRGSVENVSDVIQQSNTPGVDVLASGPVPPNPAELLASQRTGRCFAALEAQYDLVIVDSGPVMPVTDAVELTKWVHGVVVVVRAGSTKRTELLSTFTELKRAQAIILGVVVNGVSDRERTYRYGYYGNASEVDARHVNPATVEARASRDAVPESPNDGHSVYR</sequence>
<feature type="transmembrane region" description="Helical" evidence="18">
    <location>
        <begin position="190"/>
        <end position="207"/>
    </location>
</feature>
<dbReference type="GeneID" id="32687376"/>
<dbReference type="AlphaFoldDB" id="A0AAD0NYR7"/>
<evidence type="ECO:0000256" key="8">
    <source>
        <dbReference type="ARBA" id="ARBA00022679"/>
    </source>
</evidence>
<evidence type="ECO:0000256" key="9">
    <source>
        <dbReference type="ARBA" id="ARBA00022692"/>
    </source>
</evidence>
<feature type="transmembrane region" description="Helical" evidence="18">
    <location>
        <begin position="26"/>
        <end position="46"/>
    </location>
</feature>
<feature type="domain" description="Polysaccharide chain length determinant N-terminal" evidence="19">
    <location>
        <begin position="16"/>
        <end position="100"/>
    </location>
</feature>
<dbReference type="GO" id="GO:0005886">
    <property type="term" value="C:plasma membrane"/>
    <property type="evidence" value="ECO:0007669"/>
    <property type="project" value="UniProtKB-SubCell"/>
</dbReference>
<keyword evidence="9 18" id="KW-0812">Transmembrane</keyword>
<protein>
    <recommendedName>
        <fullName evidence="5">non-specific protein-tyrosine kinase</fullName>
        <ecNumber evidence="5">2.7.10.2</ecNumber>
    </recommendedName>
</protein>
<feature type="region of interest" description="Disordered" evidence="17">
    <location>
        <begin position="479"/>
        <end position="498"/>
    </location>
</feature>
<keyword evidence="10" id="KW-0547">Nucleotide-binding</keyword>
<comment type="similarity">
    <text evidence="2">Belongs to the CpsC/CapA family.</text>
</comment>
<evidence type="ECO:0000256" key="15">
    <source>
        <dbReference type="ARBA" id="ARBA00023137"/>
    </source>
</evidence>
<comment type="subcellular location">
    <subcellularLocation>
        <location evidence="1">Cell inner membrane</location>
        <topology evidence="1">Multi-pass membrane protein</topology>
    </subcellularLocation>
</comment>
<evidence type="ECO:0000313" key="21">
    <source>
        <dbReference type="EMBL" id="AWO83214.1"/>
    </source>
</evidence>
<proteinExistence type="inferred from homology"/>
<dbReference type="Proteomes" id="UP000247118">
    <property type="component" value="Chromosome"/>
</dbReference>
<dbReference type="NCBIfam" id="TIGR01007">
    <property type="entry name" value="eps_fam"/>
    <property type="match status" value="1"/>
</dbReference>
<comment type="similarity">
    <text evidence="3">Belongs to the CpsD/CapB family.</text>
</comment>
<dbReference type="PANTHER" id="PTHR32309">
    <property type="entry name" value="TYROSINE-PROTEIN KINASE"/>
    <property type="match status" value="1"/>
</dbReference>
<dbReference type="Pfam" id="PF13614">
    <property type="entry name" value="AAA_31"/>
    <property type="match status" value="1"/>
</dbReference>
<keyword evidence="12" id="KW-0067">ATP-binding</keyword>
<dbReference type="InterPro" id="IPR050445">
    <property type="entry name" value="Bact_polysacc_biosynth/exp"/>
</dbReference>
<evidence type="ECO:0000256" key="1">
    <source>
        <dbReference type="ARBA" id="ARBA00004429"/>
    </source>
</evidence>
<keyword evidence="6" id="KW-1003">Cell membrane</keyword>
<keyword evidence="8" id="KW-0808">Transferase</keyword>
<dbReference type="GO" id="GO:0005524">
    <property type="term" value="F:ATP binding"/>
    <property type="evidence" value="ECO:0007669"/>
    <property type="project" value="UniProtKB-KW"/>
</dbReference>
<dbReference type="InterPro" id="IPR003856">
    <property type="entry name" value="LPS_length_determ_N"/>
</dbReference>
<keyword evidence="7" id="KW-0997">Cell inner membrane</keyword>
<evidence type="ECO:0000256" key="18">
    <source>
        <dbReference type="SAM" id="Phobius"/>
    </source>
</evidence>
<keyword evidence="14 18" id="KW-0472">Membrane</keyword>
<evidence type="ECO:0000256" key="2">
    <source>
        <dbReference type="ARBA" id="ARBA00006683"/>
    </source>
</evidence>
<dbReference type="RefSeq" id="WP_004022705.1">
    <property type="nucleotide sequence ID" value="NZ_CABEIC010000002.1"/>
</dbReference>
<name>A0AAD0NYR7_9ACTN</name>
<keyword evidence="11 21" id="KW-0418">Kinase</keyword>
<reference evidence="21 22" key="1">
    <citation type="submission" date="2018-05" db="EMBL/GenBank/DDBJ databases">
        <title>Complete genome sequence of Gordonia terrae NRRL B-16283.</title>
        <authorList>
            <person name="Garlena R.A."/>
            <person name="Russell D.A."/>
            <person name="Hatfull G.F."/>
        </authorList>
    </citation>
    <scope>NUCLEOTIDE SEQUENCE [LARGE SCALE GENOMIC DNA]</scope>
    <source>
        <strain evidence="21 22">NRRL B-16283</strain>
    </source>
</reference>
<gene>
    <name evidence="21" type="ORF">DLJ61_06395</name>
</gene>
<organism evidence="21 22">
    <name type="scientific">Gordonia terrae</name>
    <dbReference type="NCBI Taxonomy" id="2055"/>
    <lineage>
        <taxon>Bacteria</taxon>
        <taxon>Bacillati</taxon>
        <taxon>Actinomycetota</taxon>
        <taxon>Actinomycetes</taxon>
        <taxon>Mycobacteriales</taxon>
        <taxon>Gordoniaceae</taxon>
        <taxon>Gordonia</taxon>
    </lineage>
</organism>
<dbReference type="KEGG" id="gta:BCM27_06345"/>
<evidence type="ECO:0000256" key="3">
    <source>
        <dbReference type="ARBA" id="ARBA00007316"/>
    </source>
</evidence>
<dbReference type="InterPro" id="IPR027417">
    <property type="entry name" value="P-loop_NTPase"/>
</dbReference>
<evidence type="ECO:0000256" key="10">
    <source>
        <dbReference type="ARBA" id="ARBA00022741"/>
    </source>
</evidence>
<dbReference type="EC" id="2.7.10.2" evidence="5"/>
<dbReference type="InterPro" id="IPR025669">
    <property type="entry name" value="AAA_dom"/>
</dbReference>
<dbReference type="Pfam" id="PF02706">
    <property type="entry name" value="Wzz"/>
    <property type="match status" value="1"/>
</dbReference>
<evidence type="ECO:0000259" key="20">
    <source>
        <dbReference type="Pfam" id="PF13614"/>
    </source>
</evidence>